<evidence type="ECO:0008006" key="3">
    <source>
        <dbReference type="Google" id="ProtNLM"/>
    </source>
</evidence>
<gene>
    <name evidence="1" type="ORF">R2D22_23920</name>
</gene>
<name>A0ABZ0LXS8_9ACTN</name>
<dbReference type="EMBL" id="CP137573">
    <property type="protein sequence ID" value="WOX24258.1"/>
    <property type="molecule type" value="Genomic_DNA"/>
</dbReference>
<organism evidence="1 2">
    <name type="scientific">Streptomyces solicathayae</name>
    <dbReference type="NCBI Taxonomy" id="3081768"/>
    <lineage>
        <taxon>Bacteria</taxon>
        <taxon>Bacillati</taxon>
        <taxon>Actinomycetota</taxon>
        <taxon>Actinomycetes</taxon>
        <taxon>Kitasatosporales</taxon>
        <taxon>Streptomycetaceae</taxon>
        <taxon>Streptomyces</taxon>
    </lineage>
</organism>
<reference evidence="1 2" key="1">
    <citation type="submission" date="2023-10" db="EMBL/GenBank/DDBJ databases">
        <title>The genome sequence of Streptomyces sp. HUAS YS2.</title>
        <authorList>
            <person name="Mo P."/>
        </authorList>
    </citation>
    <scope>NUCLEOTIDE SEQUENCE [LARGE SCALE GENOMIC DNA]</scope>
    <source>
        <strain evidence="1 2">HUAS YS2</strain>
    </source>
</reference>
<protein>
    <recommendedName>
        <fullName evidence="3">Secreted protein</fullName>
    </recommendedName>
</protein>
<evidence type="ECO:0000313" key="2">
    <source>
        <dbReference type="Proteomes" id="UP001301731"/>
    </source>
</evidence>
<dbReference type="Proteomes" id="UP001301731">
    <property type="component" value="Chromosome"/>
</dbReference>
<proteinExistence type="predicted"/>
<sequence>MREGTHVFDGAKVRSERLVARVLAVSLAAGALTLGVGVPGAQQADAASVCSGRPAKTVTFATGELRVYRTRHYACAMAVAKNPGPRRAMSVQLQPRGGHAAVDSGQFTRQAGPVTVHALNRCVRATGTVAGRSGSTGWILC</sequence>
<keyword evidence="2" id="KW-1185">Reference proteome</keyword>
<accession>A0ABZ0LXS8</accession>
<evidence type="ECO:0000313" key="1">
    <source>
        <dbReference type="EMBL" id="WOX24258.1"/>
    </source>
</evidence>